<organism evidence="16 17">
    <name type="scientific">Campylobacter pinnipediorum subsp. pinnipediorum</name>
    <dbReference type="NCBI Taxonomy" id="1660067"/>
    <lineage>
        <taxon>Bacteria</taxon>
        <taxon>Pseudomonadati</taxon>
        <taxon>Campylobacterota</taxon>
        <taxon>Epsilonproteobacteria</taxon>
        <taxon>Campylobacterales</taxon>
        <taxon>Campylobacteraceae</taxon>
        <taxon>Campylobacter</taxon>
    </lineage>
</organism>
<dbReference type="EC" id="5.6.2.4" evidence="12"/>
<comment type="caution">
    <text evidence="16">The sequence shown here is derived from an EMBL/GenBank/DDBJ whole genome shotgun (WGS) entry which is preliminary data.</text>
</comment>
<keyword evidence="10" id="KW-0413">Isomerase</keyword>
<evidence type="ECO:0000256" key="4">
    <source>
        <dbReference type="ARBA" id="ARBA00022801"/>
    </source>
</evidence>
<dbReference type="Pfam" id="PF00580">
    <property type="entry name" value="UvrD-helicase"/>
    <property type="match status" value="1"/>
</dbReference>
<dbReference type="InterPro" id="IPR027417">
    <property type="entry name" value="P-loop_NTPase"/>
</dbReference>
<dbReference type="PANTHER" id="PTHR11070:SF67">
    <property type="entry name" value="DNA 3'-5' HELICASE"/>
    <property type="match status" value="1"/>
</dbReference>
<feature type="binding site" evidence="14">
    <location>
        <begin position="9"/>
        <end position="16"/>
    </location>
    <ligand>
        <name>ATP</name>
        <dbReference type="ChEBI" id="CHEBI:30616"/>
    </ligand>
</feature>
<dbReference type="Gene3D" id="3.40.50.300">
    <property type="entry name" value="P-loop containing nucleotide triphosphate hydrolases"/>
    <property type="match status" value="4"/>
</dbReference>
<dbReference type="PROSITE" id="PS51198">
    <property type="entry name" value="UVRD_HELICASE_ATP_BIND"/>
    <property type="match status" value="1"/>
</dbReference>
<evidence type="ECO:0000256" key="1">
    <source>
        <dbReference type="ARBA" id="ARBA00022722"/>
    </source>
</evidence>
<evidence type="ECO:0000256" key="11">
    <source>
        <dbReference type="ARBA" id="ARBA00034617"/>
    </source>
</evidence>
<evidence type="ECO:0000256" key="13">
    <source>
        <dbReference type="ARBA" id="ARBA00048988"/>
    </source>
</evidence>
<sequence>MKNFFGLKASAGSGKTFALSVRYVALLLKGAKTRNIIALTFTKKAASEMSERIVSLFLNLDQKKAELAEISKLLGISEDEVINKRDELKSDFLSSNLKIMTFDAFFSTILRSFSLNLGLNPDYDIKDISSDVFKENFINQIAKDEKLLKSLAFYILEFSKGQNDFFQTIEMLYENFSEIEINGSVSYPSDDKVMSLCNQIKTYIQNKNGSNTAINAFNVANALELCEKSVIQKESLNYRTFSKVYDDDLDAYFDELKDELYKYINDLERYKLNELNQFLKIYKDIKTELNKKLNELSFSDITRLTNELLYNNLDKQMLYFRLDGTISHLLIDEFQDTNVTQYNIIFPIIEEIVAGYGQTGLGSFFYVGDIKQSIYRFRGGKKELFDKLKNDFKQIEVESLKKNYRSAKLLVEFVNEKMKDKFNTKNSDEEDNFTEQIPNSDKDGYIKVAGCDDVVQSCVDETKRLLDLGVQSKDITVLCWKNDDIKTICDSLKAQNIPSTDEGAMLLKNSKSVFGLINYAKFCLFEDKIYRQNFISYFGFEPTKVKLDLHKTANECLYYLAKMANISMQDLDILRLFEISAGSSDIVSFLFEFENSDEKAINSDSFGVRVMTTHKSKGLEFDTVILCDKLSKGRQGKGKFICEYDINSGWQIRLNVTNREFFDKKYDKLIEQSESLDKEEEINKLYVALTRAKNNLIILKTNNPDASRPSYFSRYELKSGKVYDYLDLEICEKGSISIEQNNKDSISKKRKKIELASVEKDTTANKEKEYELNLNSIYFGTALHFLLEMTKGFDEKSLRYQEDALRDKFSKFLSKDELDEIVTRCINLVNDSDFKELVKDSVIKKEQSIYYKEQTKQLDLMSVKNDTITIVDYKSSKKDIENNKKQVLEYTKIVKEIYPDMKVCGIIFYVLKDGIEKIII</sequence>
<protein>
    <recommendedName>
        <fullName evidence="12">DNA 3'-5' helicase</fullName>
        <ecNumber evidence="12">5.6.2.4</ecNumber>
    </recommendedName>
</protein>
<dbReference type="GO" id="GO:0000725">
    <property type="term" value="P:recombinational repair"/>
    <property type="evidence" value="ECO:0007669"/>
    <property type="project" value="TreeGrafter"/>
</dbReference>
<keyword evidence="6" id="KW-0269">Exonuclease</keyword>
<dbReference type="EMBL" id="MCRK01000006">
    <property type="protein sequence ID" value="OPA82039.1"/>
    <property type="molecule type" value="Genomic_DNA"/>
</dbReference>
<gene>
    <name evidence="16" type="ORF">BFG04_07980</name>
</gene>
<keyword evidence="8" id="KW-0238">DNA-binding</keyword>
<dbReference type="GO" id="GO:0003677">
    <property type="term" value="F:DNA binding"/>
    <property type="evidence" value="ECO:0007669"/>
    <property type="project" value="UniProtKB-KW"/>
</dbReference>
<dbReference type="GO" id="GO:0005524">
    <property type="term" value="F:ATP binding"/>
    <property type="evidence" value="ECO:0007669"/>
    <property type="project" value="UniProtKB-UniRule"/>
</dbReference>
<keyword evidence="3" id="KW-0227">DNA damage</keyword>
<evidence type="ECO:0000256" key="2">
    <source>
        <dbReference type="ARBA" id="ARBA00022741"/>
    </source>
</evidence>
<evidence type="ECO:0000313" key="16">
    <source>
        <dbReference type="EMBL" id="OPA82039.1"/>
    </source>
</evidence>
<dbReference type="GO" id="GO:0005829">
    <property type="term" value="C:cytosol"/>
    <property type="evidence" value="ECO:0007669"/>
    <property type="project" value="TreeGrafter"/>
</dbReference>
<dbReference type="InterPro" id="IPR014017">
    <property type="entry name" value="DNA_helicase_UvrD-like_C"/>
</dbReference>
<name>A0AAX0LD30_9BACT</name>
<comment type="catalytic activity">
    <reaction evidence="13">
        <text>ATP + H2O = ADP + phosphate + H(+)</text>
        <dbReference type="Rhea" id="RHEA:13065"/>
        <dbReference type="ChEBI" id="CHEBI:15377"/>
        <dbReference type="ChEBI" id="CHEBI:15378"/>
        <dbReference type="ChEBI" id="CHEBI:30616"/>
        <dbReference type="ChEBI" id="CHEBI:43474"/>
        <dbReference type="ChEBI" id="CHEBI:456216"/>
        <dbReference type="EC" id="5.6.2.4"/>
    </reaction>
</comment>
<reference evidence="16 17" key="1">
    <citation type="submission" date="2016-08" db="EMBL/GenBank/DDBJ databases">
        <title>Campylobacter species from sea mammals.</title>
        <authorList>
            <person name="Gilbert M.J."/>
            <person name="Byrne B.A."/>
            <person name="Zomer A.L."/>
            <person name="Wagenaar J.A."/>
        </authorList>
    </citation>
    <scope>NUCLEOTIDE SEQUENCE [LARGE SCALE GENOMIC DNA]</scope>
    <source>
        <strain evidence="16 17">1105248</strain>
    </source>
</reference>
<dbReference type="InterPro" id="IPR000212">
    <property type="entry name" value="DNA_helicase_UvrD/REP"/>
</dbReference>
<evidence type="ECO:0000259" key="15">
    <source>
        <dbReference type="PROSITE" id="PS51198"/>
    </source>
</evidence>
<dbReference type="PANTHER" id="PTHR11070">
    <property type="entry name" value="UVRD / RECB / PCRA DNA HELICASE FAMILY MEMBER"/>
    <property type="match status" value="1"/>
</dbReference>
<dbReference type="AlphaFoldDB" id="A0AAX0LD30"/>
<keyword evidence="9" id="KW-0234">DNA repair</keyword>
<evidence type="ECO:0000256" key="6">
    <source>
        <dbReference type="ARBA" id="ARBA00022839"/>
    </source>
</evidence>
<dbReference type="SUPFAM" id="SSF52540">
    <property type="entry name" value="P-loop containing nucleoside triphosphate hydrolases"/>
    <property type="match status" value="1"/>
</dbReference>
<dbReference type="Proteomes" id="UP000189728">
    <property type="component" value="Unassembled WGS sequence"/>
</dbReference>
<evidence type="ECO:0000313" key="17">
    <source>
        <dbReference type="Proteomes" id="UP000189728"/>
    </source>
</evidence>
<evidence type="ECO:0000256" key="8">
    <source>
        <dbReference type="ARBA" id="ARBA00023125"/>
    </source>
</evidence>
<dbReference type="InterPro" id="IPR011604">
    <property type="entry name" value="PDDEXK-like_dom_sf"/>
</dbReference>
<dbReference type="Gene3D" id="3.90.320.10">
    <property type="match status" value="1"/>
</dbReference>
<dbReference type="GO" id="GO:0004527">
    <property type="term" value="F:exonuclease activity"/>
    <property type="evidence" value="ECO:0007669"/>
    <property type="project" value="UniProtKB-KW"/>
</dbReference>
<dbReference type="NCBIfam" id="NF010487">
    <property type="entry name" value="PRK13909.1-4"/>
    <property type="match status" value="1"/>
</dbReference>
<dbReference type="InterPro" id="IPR014016">
    <property type="entry name" value="UvrD-like_ATP-bd"/>
</dbReference>
<evidence type="ECO:0000256" key="3">
    <source>
        <dbReference type="ARBA" id="ARBA00022763"/>
    </source>
</evidence>
<proteinExistence type="predicted"/>
<keyword evidence="4 14" id="KW-0378">Hydrolase</keyword>
<dbReference type="GO" id="GO:0043138">
    <property type="term" value="F:3'-5' DNA helicase activity"/>
    <property type="evidence" value="ECO:0007669"/>
    <property type="project" value="UniProtKB-EC"/>
</dbReference>
<dbReference type="RefSeq" id="WP_180374430.1">
    <property type="nucleotide sequence ID" value="NZ_MCRK01000006.1"/>
</dbReference>
<evidence type="ECO:0000256" key="9">
    <source>
        <dbReference type="ARBA" id="ARBA00023204"/>
    </source>
</evidence>
<comment type="catalytic activity">
    <reaction evidence="11">
        <text>Couples ATP hydrolysis with the unwinding of duplex DNA by translocating in the 3'-5' direction.</text>
        <dbReference type="EC" id="5.6.2.4"/>
    </reaction>
</comment>
<evidence type="ECO:0000256" key="14">
    <source>
        <dbReference type="PROSITE-ProRule" id="PRU00560"/>
    </source>
</evidence>
<dbReference type="NCBIfam" id="NF010485">
    <property type="entry name" value="PRK13909.1-2"/>
    <property type="match status" value="1"/>
</dbReference>
<accession>A0AAX0LD30</accession>
<keyword evidence="7 14" id="KW-0067">ATP-binding</keyword>
<feature type="domain" description="UvrD-like helicase ATP-binding" evidence="15">
    <location>
        <begin position="1"/>
        <end position="407"/>
    </location>
</feature>
<keyword evidence="2 14" id="KW-0547">Nucleotide-binding</keyword>
<evidence type="ECO:0000256" key="5">
    <source>
        <dbReference type="ARBA" id="ARBA00022806"/>
    </source>
</evidence>
<evidence type="ECO:0000256" key="10">
    <source>
        <dbReference type="ARBA" id="ARBA00023235"/>
    </source>
</evidence>
<evidence type="ECO:0000256" key="7">
    <source>
        <dbReference type="ARBA" id="ARBA00022840"/>
    </source>
</evidence>
<keyword evidence="1" id="KW-0540">Nuclease</keyword>
<keyword evidence="5 14" id="KW-0347">Helicase</keyword>
<evidence type="ECO:0000256" key="12">
    <source>
        <dbReference type="ARBA" id="ARBA00034808"/>
    </source>
</evidence>
<dbReference type="Pfam" id="PF13361">
    <property type="entry name" value="UvrD_C"/>
    <property type="match status" value="2"/>
</dbReference>